<proteinExistence type="predicted"/>
<reference evidence="3" key="1">
    <citation type="journal article" date="2013" name="Proc. Natl. Acad. Sci. U.S.A.">
        <title>Improving the coverage of the cyanobacterial phylum using diversity-driven genome sequencing.</title>
        <authorList>
            <person name="Shih P.M."/>
            <person name="Wu D."/>
            <person name="Latifi A."/>
            <person name="Axen S.D."/>
            <person name="Fewer D.P."/>
            <person name="Talla E."/>
            <person name="Calteau A."/>
            <person name="Cai F."/>
            <person name="Tandeau de Marsac N."/>
            <person name="Rippka R."/>
            <person name="Herdman M."/>
            <person name="Sivonen K."/>
            <person name="Coursin T."/>
            <person name="Laurent T."/>
            <person name="Goodwin L."/>
            <person name="Nolan M."/>
            <person name="Davenport K.W."/>
            <person name="Han C.S."/>
            <person name="Rubin E.M."/>
            <person name="Eisen J.A."/>
            <person name="Woyke T."/>
            <person name="Gugger M."/>
            <person name="Kerfeld C.A."/>
        </authorList>
    </citation>
    <scope>NUCLEOTIDE SEQUENCE [LARGE SCALE GENOMIC DNA]</scope>
    <source>
        <strain evidence="3">ATCC 29371 / PCC 7437</strain>
    </source>
</reference>
<feature type="compositionally biased region" description="Basic and acidic residues" evidence="1">
    <location>
        <begin position="66"/>
        <end position="76"/>
    </location>
</feature>
<organism evidence="2 3">
    <name type="scientific">Stanieria cyanosphaera (strain ATCC 29371 / PCC 7437)</name>
    <dbReference type="NCBI Taxonomy" id="111780"/>
    <lineage>
        <taxon>Bacteria</taxon>
        <taxon>Bacillati</taxon>
        <taxon>Cyanobacteriota</taxon>
        <taxon>Cyanophyceae</taxon>
        <taxon>Pleurocapsales</taxon>
        <taxon>Dermocarpellaceae</taxon>
        <taxon>Stanieria</taxon>
    </lineage>
</organism>
<evidence type="ECO:0000313" key="3">
    <source>
        <dbReference type="Proteomes" id="UP000010473"/>
    </source>
</evidence>
<dbReference type="OrthoDB" id="583073at2"/>
<protein>
    <submittedName>
        <fullName evidence="2">Uncharacterized protein</fullName>
    </submittedName>
</protein>
<dbReference type="eggNOG" id="ENOG5033A8A">
    <property type="taxonomic scope" value="Bacteria"/>
</dbReference>
<dbReference type="KEGG" id="scs:Sta7437_3217"/>
<name>K9XXD8_STAC7</name>
<dbReference type="HOGENOM" id="CLU_191318_0_0_3"/>
<dbReference type="RefSeq" id="WP_015194386.1">
    <property type="nucleotide sequence ID" value="NC_019748.1"/>
</dbReference>
<feature type="region of interest" description="Disordered" evidence="1">
    <location>
        <begin position="30"/>
        <end position="76"/>
    </location>
</feature>
<feature type="compositionally biased region" description="Basic and acidic residues" evidence="1">
    <location>
        <begin position="30"/>
        <end position="59"/>
    </location>
</feature>
<feature type="region of interest" description="Disordered" evidence="1">
    <location>
        <begin position="1"/>
        <end position="20"/>
    </location>
</feature>
<dbReference type="AlphaFoldDB" id="K9XXD8"/>
<dbReference type="Proteomes" id="UP000010473">
    <property type="component" value="Chromosome"/>
</dbReference>
<evidence type="ECO:0000256" key="1">
    <source>
        <dbReference type="SAM" id="MobiDB-lite"/>
    </source>
</evidence>
<evidence type="ECO:0000313" key="2">
    <source>
        <dbReference type="EMBL" id="AFZ36724.1"/>
    </source>
</evidence>
<gene>
    <name evidence="2" type="ordered locus">Sta7437_3217</name>
</gene>
<dbReference type="EMBL" id="CP003653">
    <property type="protein sequence ID" value="AFZ36724.1"/>
    <property type="molecule type" value="Genomic_DNA"/>
</dbReference>
<keyword evidence="3" id="KW-1185">Reference proteome</keyword>
<accession>K9XXD8</accession>
<sequence>MSTEEQARKSMAESRQNDEHFEETMLNRAEEKLEQSGSKEIEKEARERLVESRQHDKHLQQSMLTRSEEKIIDSES</sequence>